<dbReference type="AlphaFoldDB" id="A0AAN8X0V2"/>
<feature type="compositionally biased region" description="Pro residues" evidence="1">
    <location>
        <begin position="35"/>
        <end position="45"/>
    </location>
</feature>
<comment type="caution">
    <text evidence="2">The sequence shown here is derived from an EMBL/GenBank/DDBJ whole genome shotgun (WGS) entry which is preliminary data.</text>
</comment>
<proteinExistence type="predicted"/>
<dbReference type="Proteomes" id="UP001381693">
    <property type="component" value="Unassembled WGS sequence"/>
</dbReference>
<organism evidence="2 3">
    <name type="scientific">Halocaridina rubra</name>
    <name type="common">Hawaiian red shrimp</name>
    <dbReference type="NCBI Taxonomy" id="373956"/>
    <lineage>
        <taxon>Eukaryota</taxon>
        <taxon>Metazoa</taxon>
        <taxon>Ecdysozoa</taxon>
        <taxon>Arthropoda</taxon>
        <taxon>Crustacea</taxon>
        <taxon>Multicrustacea</taxon>
        <taxon>Malacostraca</taxon>
        <taxon>Eumalacostraca</taxon>
        <taxon>Eucarida</taxon>
        <taxon>Decapoda</taxon>
        <taxon>Pleocyemata</taxon>
        <taxon>Caridea</taxon>
        <taxon>Atyoidea</taxon>
        <taxon>Atyidae</taxon>
        <taxon>Halocaridina</taxon>
    </lineage>
</organism>
<keyword evidence="3" id="KW-1185">Reference proteome</keyword>
<feature type="non-terminal residue" evidence="2">
    <location>
        <position position="103"/>
    </location>
</feature>
<protein>
    <submittedName>
        <fullName evidence="2">Uncharacterized protein</fullName>
    </submittedName>
</protein>
<reference evidence="2 3" key="1">
    <citation type="submission" date="2023-11" db="EMBL/GenBank/DDBJ databases">
        <title>Halocaridina rubra genome assembly.</title>
        <authorList>
            <person name="Smith C."/>
        </authorList>
    </citation>
    <scope>NUCLEOTIDE SEQUENCE [LARGE SCALE GENOMIC DNA]</scope>
    <source>
        <strain evidence="2">EP-1</strain>
        <tissue evidence="2">Whole</tissue>
    </source>
</reference>
<accession>A0AAN8X0V2</accession>
<gene>
    <name evidence="2" type="ORF">SK128_003948</name>
</gene>
<feature type="region of interest" description="Disordered" evidence="1">
    <location>
        <begin position="35"/>
        <end position="55"/>
    </location>
</feature>
<evidence type="ECO:0000313" key="2">
    <source>
        <dbReference type="EMBL" id="KAK7075915.1"/>
    </source>
</evidence>
<sequence>WLLLHLTSIRAAIPKTDLHCFASLVHATLPYIPAPSTSPPSSPPRKGPRNLQRPPCPSGLLLHFSTLVTATLLHANEMETGALVSNIDSLLHVDCLLLALVSK</sequence>
<evidence type="ECO:0000313" key="3">
    <source>
        <dbReference type="Proteomes" id="UP001381693"/>
    </source>
</evidence>
<dbReference type="EMBL" id="JAXCGZ010009994">
    <property type="protein sequence ID" value="KAK7075915.1"/>
    <property type="molecule type" value="Genomic_DNA"/>
</dbReference>
<feature type="non-terminal residue" evidence="2">
    <location>
        <position position="1"/>
    </location>
</feature>
<evidence type="ECO:0000256" key="1">
    <source>
        <dbReference type="SAM" id="MobiDB-lite"/>
    </source>
</evidence>
<name>A0AAN8X0V2_HALRR</name>